<accession>A0AAD4SVL4</accession>
<protein>
    <submittedName>
        <fullName evidence="1">Uncharacterized protein</fullName>
    </submittedName>
</protein>
<evidence type="ECO:0000313" key="2">
    <source>
        <dbReference type="Proteomes" id="UP001202328"/>
    </source>
</evidence>
<dbReference type="EMBL" id="JAJJMB010008385">
    <property type="protein sequence ID" value="KAI3923946.1"/>
    <property type="molecule type" value="Genomic_DNA"/>
</dbReference>
<organism evidence="1 2">
    <name type="scientific">Papaver atlanticum</name>
    <dbReference type="NCBI Taxonomy" id="357466"/>
    <lineage>
        <taxon>Eukaryota</taxon>
        <taxon>Viridiplantae</taxon>
        <taxon>Streptophyta</taxon>
        <taxon>Embryophyta</taxon>
        <taxon>Tracheophyta</taxon>
        <taxon>Spermatophyta</taxon>
        <taxon>Magnoliopsida</taxon>
        <taxon>Ranunculales</taxon>
        <taxon>Papaveraceae</taxon>
        <taxon>Papaveroideae</taxon>
        <taxon>Papaver</taxon>
    </lineage>
</organism>
<gene>
    <name evidence="1" type="ORF">MKW98_012735</name>
</gene>
<sequence length="58" mass="6956">VLKRDVQWESYMAHKMITLTCLGKIRRYDNQFESHTAALLDECMMIGIRRQRDQLDVK</sequence>
<feature type="non-terminal residue" evidence="1">
    <location>
        <position position="1"/>
    </location>
</feature>
<dbReference type="AlphaFoldDB" id="A0AAD4SVL4"/>
<evidence type="ECO:0000313" key="1">
    <source>
        <dbReference type="EMBL" id="KAI3923946.1"/>
    </source>
</evidence>
<keyword evidence="2" id="KW-1185">Reference proteome</keyword>
<comment type="caution">
    <text evidence="1">The sequence shown here is derived from an EMBL/GenBank/DDBJ whole genome shotgun (WGS) entry which is preliminary data.</text>
</comment>
<reference evidence="1" key="1">
    <citation type="submission" date="2022-04" db="EMBL/GenBank/DDBJ databases">
        <title>A functionally conserved STORR gene fusion in Papaver species that diverged 16.8 million years ago.</title>
        <authorList>
            <person name="Catania T."/>
        </authorList>
    </citation>
    <scope>NUCLEOTIDE SEQUENCE</scope>
    <source>
        <strain evidence="1">S-188037</strain>
    </source>
</reference>
<dbReference type="Proteomes" id="UP001202328">
    <property type="component" value="Unassembled WGS sequence"/>
</dbReference>
<proteinExistence type="predicted"/>
<feature type="non-terminal residue" evidence="1">
    <location>
        <position position="58"/>
    </location>
</feature>
<name>A0AAD4SVL4_9MAGN</name>